<sequence>MKLDNYTAIDTKIHGMRKHLLTSEKIEAHGDIPTLNELYALITENPSYKKAADVLKTDVSSREDIELMLNYGNFFEFLKIYRFASLQQRAFLKRYAMFFEAWFIKHTLRTVDNRGETTVIMSPVTHYLDDNRGFKTTDLIMATDVKAVVDALADTIYGPFFQQYSNLFSQNDYDRYEFEIAFDQFVIQQIWQGGKKYLTGESLTGFKKLFGARFDILNIFTIYRLKFLYQLNDNEVTSALVDAHYRLNDEYVDRLLQAPDIRNFEITVAELGYGDIFEHLSTEESLQKYEEAFLRSLQSHLANRAPRSMFAIINYLEDSRRALLMLEELTERITYKNISPIERSLNQ</sequence>
<evidence type="ECO:0008006" key="5">
    <source>
        <dbReference type="Google" id="ProtNLM"/>
    </source>
</evidence>
<dbReference type="InterPro" id="IPR050873">
    <property type="entry name" value="V-ATPase_V0D/AC39_subunit"/>
</dbReference>
<keyword evidence="2" id="KW-0406">Ion transport</keyword>
<dbReference type="AlphaFoldDB" id="A0A2J9PPA8"/>
<evidence type="ECO:0000256" key="1">
    <source>
        <dbReference type="ARBA" id="ARBA00022448"/>
    </source>
</evidence>
<gene>
    <name evidence="3" type="ORF">A6J77_007845</name>
</gene>
<comment type="caution">
    <text evidence="3">The sequence shown here is derived from an EMBL/GenBank/DDBJ whole genome shotgun (WGS) entry which is preliminary data.</text>
</comment>
<evidence type="ECO:0000313" key="3">
    <source>
        <dbReference type="EMBL" id="PNL92147.1"/>
    </source>
</evidence>
<dbReference type="RefSeq" id="WP_083069706.1">
    <property type="nucleotide sequence ID" value="NZ_JALXKY010000002.1"/>
</dbReference>
<proteinExistence type="predicted"/>
<dbReference type="GO" id="GO:0046961">
    <property type="term" value="F:proton-transporting ATPase activity, rotational mechanism"/>
    <property type="evidence" value="ECO:0007669"/>
    <property type="project" value="InterPro"/>
</dbReference>
<dbReference type="InterPro" id="IPR002843">
    <property type="entry name" value="ATPase_V0-cplx_csu/dsu"/>
</dbReference>
<dbReference type="InterPro" id="IPR044911">
    <property type="entry name" value="V-type_ATPase_csu/dsu_dom_3"/>
</dbReference>
<dbReference type="PANTHER" id="PTHR38682:SF1">
    <property type="entry name" value="V-TYPE ATP SYNTHASE SUBUNIT C"/>
    <property type="match status" value="1"/>
</dbReference>
<keyword evidence="1" id="KW-0813">Transport</keyword>
<protein>
    <recommendedName>
        <fullName evidence="5">V-type ATP synthase subunit C</fullName>
    </recommendedName>
</protein>
<dbReference type="Pfam" id="PF01992">
    <property type="entry name" value="vATP-synt_AC39"/>
    <property type="match status" value="1"/>
</dbReference>
<dbReference type="SUPFAM" id="SSF103486">
    <property type="entry name" value="V-type ATP synthase subunit C"/>
    <property type="match status" value="1"/>
</dbReference>
<dbReference type="EMBL" id="NBTM02000001">
    <property type="protein sequence ID" value="PNL92147.1"/>
    <property type="molecule type" value="Genomic_DNA"/>
</dbReference>
<evidence type="ECO:0000313" key="4">
    <source>
        <dbReference type="Proteomes" id="UP000192813"/>
    </source>
</evidence>
<dbReference type="Proteomes" id="UP000192813">
    <property type="component" value="Unassembled WGS sequence"/>
</dbReference>
<accession>A0A2J9PPA8</accession>
<dbReference type="PANTHER" id="PTHR38682">
    <property type="entry name" value="V-TYPE ATP SYNTHASE SUBUNIT C"/>
    <property type="match status" value="1"/>
</dbReference>
<evidence type="ECO:0000256" key="2">
    <source>
        <dbReference type="ARBA" id="ARBA00023065"/>
    </source>
</evidence>
<organism evidence="3 4">
    <name type="scientific">Aerococcus viridans</name>
    <dbReference type="NCBI Taxonomy" id="1377"/>
    <lineage>
        <taxon>Bacteria</taxon>
        <taxon>Bacillati</taxon>
        <taxon>Bacillota</taxon>
        <taxon>Bacilli</taxon>
        <taxon>Lactobacillales</taxon>
        <taxon>Aerococcaceae</taxon>
        <taxon>Aerococcus</taxon>
    </lineage>
</organism>
<dbReference type="Gene3D" id="1.10.132.50">
    <property type="entry name" value="ATP synthase (C/AC39) subunit, domain 3"/>
    <property type="match status" value="2"/>
</dbReference>
<name>A0A2J9PPA8_9LACT</name>
<dbReference type="InterPro" id="IPR036079">
    <property type="entry name" value="ATPase_csu/dsu_sf"/>
</dbReference>
<reference evidence="4" key="1">
    <citation type="submission" date="2017-12" db="EMBL/GenBank/DDBJ databases">
        <title>FDA dAtabase for Regulatory Grade micrObial Sequences (FDA-ARGOS): Supporting development and validation of Infectious Disease Dx tests.</title>
        <authorList>
            <person name="Hoffmann M."/>
            <person name="Allard M."/>
            <person name="Evans P."/>
            <person name="Brown E."/>
            <person name="Tallon L."/>
            <person name="Sadzewicz L."/>
            <person name="Sengamalay N."/>
            <person name="Ott S."/>
            <person name="Godinez A."/>
            <person name="Nagaraj S."/>
            <person name="Vavikolanu K."/>
            <person name="Aluvathingal J."/>
            <person name="Nadendla S."/>
            <person name="Sichtig H."/>
        </authorList>
    </citation>
    <scope>NUCLEOTIDE SEQUENCE [LARGE SCALE GENOMIC DNA]</scope>
    <source>
        <strain evidence="4">FDAARGOS_249</strain>
    </source>
</reference>